<sequence>MEDEVMNYVATRPTASLASLNTWYSLLKIFAFIADIIFHLTLRRKRVKLFSQISRQIYERERERERKCSESTENVGNGRSRGSCRTVKREQPKRTILDCRLARSKQILERTPPTRSNPIYRSAITHAVSDLGTINQRDKYTNRDARG</sequence>
<feature type="transmembrane region" description="Helical" evidence="2">
    <location>
        <begin position="23"/>
        <end position="42"/>
    </location>
</feature>
<reference evidence="3" key="1">
    <citation type="submission" date="2020-07" db="EMBL/GenBank/DDBJ databases">
        <authorList>
            <person name="Nazaruddin N."/>
        </authorList>
    </citation>
    <scope>NUCLEOTIDE SEQUENCE</scope>
</reference>
<organism evidence="3 4">
    <name type="scientific">Heterotrigona itama</name>
    <dbReference type="NCBI Taxonomy" id="395501"/>
    <lineage>
        <taxon>Eukaryota</taxon>
        <taxon>Metazoa</taxon>
        <taxon>Ecdysozoa</taxon>
        <taxon>Arthropoda</taxon>
        <taxon>Hexapoda</taxon>
        <taxon>Insecta</taxon>
        <taxon>Pterygota</taxon>
        <taxon>Neoptera</taxon>
        <taxon>Endopterygota</taxon>
        <taxon>Hymenoptera</taxon>
        <taxon>Apocrita</taxon>
        <taxon>Aculeata</taxon>
        <taxon>Apoidea</taxon>
        <taxon>Anthophila</taxon>
        <taxon>Apidae</taxon>
        <taxon>Heterotrigona</taxon>
    </lineage>
</organism>
<dbReference type="Proteomes" id="UP000752696">
    <property type="component" value="Unassembled WGS sequence"/>
</dbReference>
<keyword evidence="2" id="KW-0472">Membrane</keyword>
<comment type="caution">
    <text evidence="3">The sequence shown here is derived from an EMBL/GenBank/DDBJ whole genome shotgun (WGS) entry which is preliminary data.</text>
</comment>
<gene>
    <name evidence="3" type="ORF">MHI_LOCUS842932</name>
</gene>
<dbReference type="AlphaFoldDB" id="A0A6V7HEV0"/>
<feature type="region of interest" description="Disordered" evidence="1">
    <location>
        <begin position="62"/>
        <end position="89"/>
    </location>
</feature>
<dbReference type="OrthoDB" id="10636295at2759"/>
<keyword evidence="4" id="KW-1185">Reference proteome</keyword>
<evidence type="ECO:0000256" key="2">
    <source>
        <dbReference type="SAM" id="Phobius"/>
    </source>
</evidence>
<evidence type="ECO:0000313" key="4">
    <source>
        <dbReference type="Proteomes" id="UP000752696"/>
    </source>
</evidence>
<keyword evidence="2" id="KW-1133">Transmembrane helix</keyword>
<feature type="non-terminal residue" evidence="3">
    <location>
        <position position="147"/>
    </location>
</feature>
<evidence type="ECO:0000313" key="3">
    <source>
        <dbReference type="EMBL" id="CAD1479124.1"/>
    </source>
</evidence>
<evidence type="ECO:0000256" key="1">
    <source>
        <dbReference type="SAM" id="MobiDB-lite"/>
    </source>
</evidence>
<accession>A0A6V7HEV0</accession>
<dbReference type="EMBL" id="CAJDYZ010011215">
    <property type="protein sequence ID" value="CAD1479124.1"/>
    <property type="molecule type" value="Genomic_DNA"/>
</dbReference>
<keyword evidence="2" id="KW-0812">Transmembrane</keyword>
<proteinExistence type="predicted"/>
<name>A0A6V7HEV0_9HYME</name>
<protein>
    <submittedName>
        <fullName evidence="3">Uncharacterized protein</fullName>
    </submittedName>
</protein>